<protein>
    <submittedName>
        <fullName evidence="7">Apoptosis regulator BAX</fullName>
    </submittedName>
</protein>
<feature type="domain" description="Bcl-2 Bcl-2 homology region 1-3" evidence="5">
    <location>
        <begin position="80"/>
        <end position="172"/>
    </location>
</feature>
<dbReference type="PROSITE" id="PS50062">
    <property type="entry name" value="BCL2_FAMILY"/>
    <property type="match status" value="1"/>
</dbReference>
<dbReference type="SMART" id="SM00337">
    <property type="entry name" value="BCL"/>
    <property type="match status" value="1"/>
</dbReference>
<accession>A0A1S3J102</accession>
<dbReference type="PRINTS" id="PR01862">
    <property type="entry name" value="BCL2FAMILY"/>
</dbReference>
<evidence type="ECO:0000256" key="1">
    <source>
        <dbReference type="ARBA" id="ARBA00009458"/>
    </source>
</evidence>
<dbReference type="InterPro" id="IPR036834">
    <property type="entry name" value="Bcl-2-like_sf"/>
</dbReference>
<dbReference type="InterPro" id="IPR046371">
    <property type="entry name" value="Bcl-2_BH1-3"/>
</dbReference>
<dbReference type="OMA" id="TVFSFTC"/>
<dbReference type="GO" id="GO:0097192">
    <property type="term" value="P:extrinsic apoptotic signaling pathway in absence of ligand"/>
    <property type="evidence" value="ECO:0007669"/>
    <property type="project" value="TreeGrafter"/>
</dbReference>
<keyword evidence="4" id="KW-0812">Transmembrane</keyword>
<keyword evidence="4" id="KW-0472">Membrane</keyword>
<dbReference type="STRING" id="7574.A0A1S3J102"/>
<dbReference type="Gene3D" id="1.10.437.10">
    <property type="entry name" value="Blc2-like"/>
    <property type="match status" value="1"/>
</dbReference>
<dbReference type="GeneID" id="106168833"/>
<dbReference type="RefSeq" id="XP_013403489.1">
    <property type="nucleotide sequence ID" value="XM_013548035.1"/>
</dbReference>
<evidence type="ECO:0000259" key="5">
    <source>
        <dbReference type="SMART" id="SM00337"/>
    </source>
</evidence>
<keyword evidence="4" id="KW-1133">Transmembrane helix</keyword>
<dbReference type="SUPFAM" id="SSF56854">
    <property type="entry name" value="Bcl-2 inhibitors of programmed cell death"/>
    <property type="match status" value="1"/>
</dbReference>
<keyword evidence="2" id="KW-0053">Apoptosis</keyword>
<feature type="region of interest" description="Disordered" evidence="3">
    <location>
        <begin position="1"/>
        <end position="29"/>
    </location>
</feature>
<dbReference type="PANTHER" id="PTHR11256:SF56">
    <property type="entry name" value="BCL-2 BCL-2 HOMOLOGY REGION 1-3 DOMAIN-CONTAINING PROTEIN"/>
    <property type="match status" value="1"/>
</dbReference>
<proteinExistence type="inferred from homology"/>
<evidence type="ECO:0000313" key="6">
    <source>
        <dbReference type="Proteomes" id="UP000085678"/>
    </source>
</evidence>
<feature type="transmembrane region" description="Helical" evidence="4">
    <location>
        <begin position="116"/>
        <end position="134"/>
    </location>
</feature>
<dbReference type="GO" id="GO:0001836">
    <property type="term" value="P:release of cytochrome c from mitochondria"/>
    <property type="evidence" value="ECO:0007669"/>
    <property type="project" value="TreeGrafter"/>
</dbReference>
<dbReference type="AlphaFoldDB" id="A0A1S3J102"/>
<evidence type="ECO:0000313" key="7">
    <source>
        <dbReference type="RefSeq" id="XP_013403489.1"/>
    </source>
</evidence>
<dbReference type="GO" id="GO:0015267">
    <property type="term" value="F:channel activity"/>
    <property type="evidence" value="ECO:0007669"/>
    <property type="project" value="TreeGrafter"/>
</dbReference>
<dbReference type="GO" id="GO:0042981">
    <property type="term" value="P:regulation of apoptotic process"/>
    <property type="evidence" value="ECO:0007669"/>
    <property type="project" value="InterPro"/>
</dbReference>
<evidence type="ECO:0000256" key="3">
    <source>
        <dbReference type="SAM" id="MobiDB-lite"/>
    </source>
</evidence>
<reference evidence="7" key="1">
    <citation type="submission" date="2025-08" db="UniProtKB">
        <authorList>
            <consortium name="RefSeq"/>
        </authorList>
    </citation>
    <scope>IDENTIFICATION</scope>
    <source>
        <tissue evidence="7">Gonads</tissue>
    </source>
</reference>
<dbReference type="PANTHER" id="PTHR11256">
    <property type="entry name" value="BCL-2 RELATED"/>
    <property type="match status" value="1"/>
</dbReference>
<feature type="region of interest" description="Disordered" evidence="3">
    <location>
        <begin position="50"/>
        <end position="70"/>
    </location>
</feature>
<feature type="transmembrane region" description="Helical" evidence="4">
    <location>
        <begin position="184"/>
        <end position="203"/>
    </location>
</feature>
<comment type="similarity">
    <text evidence="1">Belongs to the Bcl-2 family.</text>
</comment>
<dbReference type="GO" id="GO:0005741">
    <property type="term" value="C:mitochondrial outer membrane"/>
    <property type="evidence" value="ECO:0007669"/>
    <property type="project" value="TreeGrafter"/>
</dbReference>
<keyword evidence="6" id="KW-1185">Reference proteome</keyword>
<evidence type="ECO:0000256" key="4">
    <source>
        <dbReference type="SAM" id="Phobius"/>
    </source>
</evidence>
<dbReference type="GO" id="GO:0051400">
    <property type="term" value="F:BH domain binding"/>
    <property type="evidence" value="ECO:0007669"/>
    <property type="project" value="TreeGrafter"/>
</dbReference>
<dbReference type="InterPro" id="IPR002475">
    <property type="entry name" value="Bcl2-like"/>
</dbReference>
<dbReference type="OrthoDB" id="6080198at2759"/>
<gene>
    <name evidence="7" type="primary">LOC106168833</name>
</gene>
<dbReference type="Proteomes" id="UP000085678">
    <property type="component" value="Unplaced"/>
</dbReference>
<dbReference type="KEGG" id="lak:106168833"/>
<dbReference type="Pfam" id="PF00452">
    <property type="entry name" value="Bcl-2"/>
    <property type="match status" value="1"/>
</dbReference>
<name>A0A1S3J102_LINAN</name>
<dbReference type="InterPro" id="IPR026298">
    <property type="entry name" value="Bcl-2_fam"/>
</dbReference>
<organism evidence="6 7">
    <name type="scientific">Lingula anatina</name>
    <name type="common">Brachiopod</name>
    <name type="synonym">Lingula unguis</name>
    <dbReference type="NCBI Taxonomy" id="7574"/>
    <lineage>
        <taxon>Eukaryota</taxon>
        <taxon>Metazoa</taxon>
        <taxon>Spiralia</taxon>
        <taxon>Lophotrochozoa</taxon>
        <taxon>Brachiopoda</taxon>
        <taxon>Linguliformea</taxon>
        <taxon>Lingulata</taxon>
        <taxon>Lingulida</taxon>
        <taxon>Linguloidea</taxon>
        <taxon>Lingulidae</taxon>
        <taxon>Lingula</taxon>
    </lineage>
</organism>
<dbReference type="GO" id="GO:0008053">
    <property type="term" value="P:mitochondrial fusion"/>
    <property type="evidence" value="ECO:0007669"/>
    <property type="project" value="TreeGrafter"/>
</dbReference>
<dbReference type="InParanoid" id="A0A1S3J102"/>
<dbReference type="CDD" id="cd06845">
    <property type="entry name" value="Bcl-2_like"/>
    <property type="match status" value="1"/>
</dbReference>
<sequence>MSKRKEDNPLAGALGRRPRHNRNLSRDDVSNQARILASHFIHDRLQQDGAENVPDEGEVMPPGTPTGPPIERIREVAATIRTIGDELDGDTQLQNAISRIPQDCPRDSFMRVARTIFQDGINWGRIVALFYFAYKLAARAVDKLSFIKRIIEWVVEFIKDFVAEWIIGRGGWESVVEYLGTPTIQAAGVMLAGFLAVLYFVWWKSR</sequence>
<evidence type="ECO:0000256" key="2">
    <source>
        <dbReference type="ARBA" id="ARBA00022703"/>
    </source>
</evidence>
<dbReference type="GO" id="GO:0008630">
    <property type="term" value="P:intrinsic apoptotic signaling pathway in response to DNA damage"/>
    <property type="evidence" value="ECO:0007669"/>
    <property type="project" value="TreeGrafter"/>
</dbReference>